<feature type="domain" description="Ubiquitin-like" evidence="9">
    <location>
        <begin position="198"/>
        <end position="273"/>
    </location>
</feature>
<protein>
    <submittedName>
        <fullName evidence="10">Putative ubiquitin</fullName>
    </submittedName>
</protein>
<feature type="domain" description="Ubiquitin-like" evidence="9">
    <location>
        <begin position="274"/>
        <end position="349"/>
    </location>
</feature>
<dbReference type="SUPFAM" id="SSF54236">
    <property type="entry name" value="Ubiquitin-like"/>
    <property type="match status" value="5"/>
</dbReference>
<reference evidence="11" key="1">
    <citation type="journal article" date="2017" name="Nature">
        <title>The sunflower genome provides insights into oil metabolism, flowering and Asterid evolution.</title>
        <authorList>
            <person name="Badouin H."/>
            <person name="Gouzy J."/>
            <person name="Grassa C.J."/>
            <person name="Murat F."/>
            <person name="Staton S.E."/>
            <person name="Cottret L."/>
            <person name="Lelandais-Briere C."/>
            <person name="Owens G.L."/>
            <person name="Carrere S."/>
            <person name="Mayjonade B."/>
            <person name="Legrand L."/>
            <person name="Gill N."/>
            <person name="Kane N.C."/>
            <person name="Bowers J.E."/>
            <person name="Hubner S."/>
            <person name="Bellec A."/>
            <person name="Berard A."/>
            <person name="Berges H."/>
            <person name="Blanchet N."/>
            <person name="Boniface M.C."/>
            <person name="Brunel D."/>
            <person name="Catrice O."/>
            <person name="Chaidir N."/>
            <person name="Claudel C."/>
            <person name="Donnadieu C."/>
            <person name="Faraut T."/>
            <person name="Fievet G."/>
            <person name="Helmstetter N."/>
            <person name="King M."/>
            <person name="Knapp S.J."/>
            <person name="Lai Z."/>
            <person name="Le Paslier M.C."/>
            <person name="Lippi Y."/>
            <person name="Lorenzon L."/>
            <person name="Mandel J.R."/>
            <person name="Marage G."/>
            <person name="Marchand G."/>
            <person name="Marquand E."/>
            <person name="Bret-Mestries E."/>
            <person name="Morien E."/>
            <person name="Nambeesan S."/>
            <person name="Nguyen T."/>
            <person name="Pegot-Espagnet P."/>
            <person name="Pouilly N."/>
            <person name="Raftis F."/>
            <person name="Sallet E."/>
            <person name="Schiex T."/>
            <person name="Thomas J."/>
            <person name="Vandecasteele C."/>
            <person name="Vares D."/>
            <person name="Vear F."/>
            <person name="Vautrin S."/>
            <person name="Crespi M."/>
            <person name="Mangin B."/>
            <person name="Burke J.M."/>
            <person name="Salse J."/>
            <person name="Munos S."/>
            <person name="Vincourt P."/>
            <person name="Rieseberg L.H."/>
            <person name="Langlade N.B."/>
        </authorList>
    </citation>
    <scope>NUCLEOTIDE SEQUENCE [LARGE SCALE GENOMIC DNA]</scope>
    <source>
        <strain evidence="11">cv. SF193</strain>
    </source>
</reference>
<dbReference type="EMBL" id="CM007890">
    <property type="protein sequence ID" value="OTG38084.1"/>
    <property type="molecule type" value="Genomic_DNA"/>
</dbReference>
<dbReference type="PANTHER" id="PTHR10666">
    <property type="entry name" value="UBIQUITIN"/>
    <property type="match status" value="1"/>
</dbReference>
<evidence type="ECO:0000256" key="2">
    <source>
        <dbReference type="ARBA" id="ARBA00004496"/>
    </source>
</evidence>
<dbReference type="InterPro" id="IPR050158">
    <property type="entry name" value="Ubiquitin_ubiquitin-like"/>
</dbReference>
<evidence type="ECO:0000313" key="11">
    <source>
        <dbReference type="Proteomes" id="UP000215914"/>
    </source>
</evidence>
<dbReference type="InterPro" id="IPR000626">
    <property type="entry name" value="Ubiquitin-like_dom"/>
</dbReference>
<evidence type="ECO:0000256" key="1">
    <source>
        <dbReference type="ARBA" id="ARBA00004123"/>
    </source>
</evidence>
<dbReference type="STRING" id="4232.A0A251VRP9"/>
<feature type="domain" description="Ubiquitin-like" evidence="9">
    <location>
        <begin position="53"/>
        <end position="119"/>
    </location>
</feature>
<evidence type="ECO:0000256" key="3">
    <source>
        <dbReference type="ARBA" id="ARBA00008430"/>
    </source>
</evidence>
<accession>A0A251VRP9</accession>
<dbReference type="GO" id="GO:0031625">
    <property type="term" value="F:ubiquitin protein ligase binding"/>
    <property type="evidence" value="ECO:0000318"/>
    <property type="project" value="GO_Central"/>
</dbReference>
<comment type="subcellular location">
    <subcellularLocation>
        <location evidence="2">Cytoplasm</location>
    </subcellularLocation>
    <subcellularLocation>
        <location evidence="1">Nucleus</location>
    </subcellularLocation>
</comment>
<dbReference type="Pfam" id="PF00240">
    <property type="entry name" value="ubiquitin"/>
    <property type="match status" value="5"/>
</dbReference>
<dbReference type="GO" id="GO:0005737">
    <property type="term" value="C:cytoplasm"/>
    <property type="evidence" value="ECO:0000318"/>
    <property type="project" value="GO_Central"/>
</dbReference>
<dbReference type="InParanoid" id="A0A251VRP9"/>
<sequence>MASSKKRKDYFESGCKNFSDDVWGSFSSQSPFCSKKSLLIGIPNTPSDSTDDDEINVVTSTGEVIPLPVKGSDTIREIKLKIQANEHIRIHQQELFFKENVSKYTNNSLANLPIKKESTRESVGFMNIFIKNLEGRIIYSLEVKPSDTVGNVKAKIMGGYRRVLMFNDVVLEDNDTLAHFHVVNGSILTCIDKADRKMEIFVNILTRKTISLLVTPTDTIANVKLTIFYQERIPVDEQVMIFNGMALENSGTLFDFHIKGESTLALMRRSRGLMQISIKTLKGYAITVEVNPSYTIGNVKSKIQDKMDIPHEEQELIFNEVVLDNIDTIADSNIGEESTLTLVCKSTGHMHIFIKTMSGKTINMKVKPSDTVYNVVSKIADMEGLPRCQLTLLFDGRGLIDSLTLADYHIHEKSTIDSVVRLIGD</sequence>
<dbReference type="Gene3D" id="3.10.20.90">
    <property type="entry name" value="Phosphatidylinositol 3-kinase Catalytic Subunit, Chain A, domain 1"/>
    <property type="match status" value="5"/>
</dbReference>
<dbReference type="InterPro" id="IPR029071">
    <property type="entry name" value="Ubiquitin-like_domsf"/>
</dbReference>
<dbReference type="GO" id="GO:0005634">
    <property type="term" value="C:nucleus"/>
    <property type="evidence" value="ECO:0000318"/>
    <property type="project" value="GO_Central"/>
</dbReference>
<keyword evidence="7" id="KW-0832">Ubl conjugation</keyword>
<dbReference type="GO" id="GO:0031386">
    <property type="term" value="F:protein tag activity"/>
    <property type="evidence" value="ECO:0000318"/>
    <property type="project" value="GO_Central"/>
</dbReference>
<dbReference type="FunFam" id="3.10.20.90:FF:000469">
    <property type="entry name" value="Polyubiquitin-C"/>
    <property type="match status" value="1"/>
</dbReference>
<evidence type="ECO:0000256" key="8">
    <source>
        <dbReference type="ARBA" id="ARBA00023242"/>
    </source>
</evidence>
<keyword evidence="6" id="KW-0677">Repeat</keyword>
<feature type="domain" description="Ubiquitin-like" evidence="9">
    <location>
        <begin position="126"/>
        <end position="188"/>
    </location>
</feature>
<comment type="similarity">
    <text evidence="3">Belongs to the ubiquitin family.</text>
</comment>
<dbReference type="AlphaFoldDB" id="A0A251VRP9"/>
<keyword evidence="5" id="KW-1017">Isopeptide bond</keyword>
<evidence type="ECO:0000313" key="10">
    <source>
        <dbReference type="EMBL" id="OTG38084.1"/>
    </source>
</evidence>
<dbReference type="GO" id="GO:0019941">
    <property type="term" value="P:modification-dependent protein catabolic process"/>
    <property type="evidence" value="ECO:0000318"/>
    <property type="project" value="GO_Central"/>
</dbReference>
<feature type="domain" description="Ubiquitin-like" evidence="9">
    <location>
        <begin position="350"/>
        <end position="425"/>
    </location>
</feature>
<proteinExistence type="inferred from homology"/>
<dbReference type="GO" id="GO:0003729">
    <property type="term" value="F:mRNA binding"/>
    <property type="evidence" value="ECO:0007669"/>
    <property type="project" value="UniProtKB-ARBA"/>
</dbReference>
<gene>
    <name evidence="10" type="ORF">HannXRQ_Chr01g0025871</name>
</gene>
<dbReference type="PRINTS" id="PR00348">
    <property type="entry name" value="UBIQUITIN"/>
</dbReference>
<keyword evidence="8" id="KW-0539">Nucleus</keyword>
<evidence type="ECO:0000256" key="7">
    <source>
        <dbReference type="ARBA" id="ARBA00022843"/>
    </source>
</evidence>
<dbReference type="SMART" id="SM00213">
    <property type="entry name" value="UBQ"/>
    <property type="match status" value="5"/>
</dbReference>
<keyword evidence="11" id="KW-1185">Reference proteome</keyword>
<name>A0A251VRP9_HELAN</name>
<evidence type="ECO:0000259" key="9">
    <source>
        <dbReference type="PROSITE" id="PS50053"/>
    </source>
</evidence>
<dbReference type="CDD" id="cd17039">
    <property type="entry name" value="Ubl_ubiquitin_like"/>
    <property type="match status" value="1"/>
</dbReference>
<keyword evidence="4" id="KW-0963">Cytoplasm</keyword>
<dbReference type="GO" id="GO:0016567">
    <property type="term" value="P:protein ubiquitination"/>
    <property type="evidence" value="ECO:0000318"/>
    <property type="project" value="GO_Central"/>
</dbReference>
<evidence type="ECO:0000256" key="4">
    <source>
        <dbReference type="ARBA" id="ARBA00022490"/>
    </source>
</evidence>
<evidence type="ECO:0000256" key="5">
    <source>
        <dbReference type="ARBA" id="ARBA00022499"/>
    </source>
</evidence>
<evidence type="ECO:0000256" key="6">
    <source>
        <dbReference type="ARBA" id="ARBA00022737"/>
    </source>
</evidence>
<organism evidence="10 11">
    <name type="scientific">Helianthus annuus</name>
    <name type="common">Common sunflower</name>
    <dbReference type="NCBI Taxonomy" id="4232"/>
    <lineage>
        <taxon>Eukaryota</taxon>
        <taxon>Viridiplantae</taxon>
        <taxon>Streptophyta</taxon>
        <taxon>Embryophyta</taxon>
        <taxon>Tracheophyta</taxon>
        <taxon>Spermatophyta</taxon>
        <taxon>Magnoliopsida</taxon>
        <taxon>eudicotyledons</taxon>
        <taxon>Gunneridae</taxon>
        <taxon>Pentapetalae</taxon>
        <taxon>asterids</taxon>
        <taxon>campanulids</taxon>
        <taxon>Asterales</taxon>
        <taxon>Asteraceae</taxon>
        <taxon>Asteroideae</taxon>
        <taxon>Heliantheae alliance</taxon>
        <taxon>Heliantheae</taxon>
        <taxon>Helianthus</taxon>
    </lineage>
</organism>
<dbReference type="InterPro" id="IPR019956">
    <property type="entry name" value="Ubiquitin_dom"/>
</dbReference>
<dbReference type="Proteomes" id="UP000215914">
    <property type="component" value="Chromosome 1"/>
</dbReference>
<dbReference type="PROSITE" id="PS50053">
    <property type="entry name" value="UBIQUITIN_2"/>
    <property type="match status" value="5"/>
</dbReference>